<gene>
    <name evidence="2" type="ORF">HKD39_10610</name>
</gene>
<dbReference type="EMBL" id="JABEND010000005">
    <property type="protein sequence ID" value="NNG36158.1"/>
    <property type="molecule type" value="Genomic_DNA"/>
</dbReference>
<dbReference type="AlphaFoldDB" id="A0A849AAK1"/>
<dbReference type="RefSeq" id="WP_171199840.1">
    <property type="nucleotide sequence ID" value="NZ_JABEND010000005.1"/>
</dbReference>
<protein>
    <submittedName>
        <fullName evidence="2">Penicillin-binding protein</fullName>
    </submittedName>
</protein>
<dbReference type="Pfam" id="PF00905">
    <property type="entry name" value="Transpeptidase"/>
    <property type="match status" value="1"/>
</dbReference>
<sequence>MASGPVTLLDRNGGPLMSNQTVEVISVDPSKVTDKAGTAATMAKVLQPIDSSFTTASVQEQLSGTAPFTLVSLRTTTAADAIRTLKALPGVTSAAQPRFVIDNPELESPVFTQLTAAVNDGTALGSGRVRTSIDSGIQLAAQKALQDSKYPAAIVAIQPSTGGILAVAQNAKANELGPIALNGLYPPGSTFKTVTVAAALADGDVTAQTPLACPATANLEGRLIPNENKFALGTVPLTTAFARSCNTTIAGLGVKLPPEAMSDTAKQFGLGVDYNIPGITTVTGKVPVAKTSFERVEEAIGQWQVVASPFGMALTGATVAAGKLPTPTLVSGTKTVADQQPPAVSSSVISQLQTMFKATVSDGTAEALADIGGVGGKTGTAQYGDGSTSHGWFVGTQKDMAFAVLLVGGEASKNAVSTAGDFLRGAQQYVPGS</sequence>
<evidence type="ECO:0000313" key="3">
    <source>
        <dbReference type="Proteomes" id="UP000562984"/>
    </source>
</evidence>
<dbReference type="InterPro" id="IPR050515">
    <property type="entry name" value="Beta-lactam/transpept"/>
</dbReference>
<accession>A0A849AAK1</accession>
<proteinExistence type="predicted"/>
<evidence type="ECO:0000259" key="1">
    <source>
        <dbReference type="Pfam" id="PF00905"/>
    </source>
</evidence>
<dbReference type="InterPro" id="IPR001460">
    <property type="entry name" value="PCN-bd_Tpept"/>
</dbReference>
<dbReference type="InterPro" id="IPR012338">
    <property type="entry name" value="Beta-lactam/transpept-like"/>
</dbReference>
<comment type="caution">
    <text evidence="2">The sequence shown here is derived from an EMBL/GenBank/DDBJ whole genome shotgun (WGS) entry which is preliminary data.</text>
</comment>
<organism evidence="2 3">
    <name type="scientific">Nakamurella aerolata</name>
    <dbReference type="NCBI Taxonomy" id="1656892"/>
    <lineage>
        <taxon>Bacteria</taxon>
        <taxon>Bacillati</taxon>
        <taxon>Actinomycetota</taxon>
        <taxon>Actinomycetes</taxon>
        <taxon>Nakamurellales</taxon>
        <taxon>Nakamurellaceae</taxon>
        <taxon>Nakamurella</taxon>
    </lineage>
</organism>
<dbReference type="SUPFAM" id="SSF56601">
    <property type="entry name" value="beta-lactamase/transpeptidase-like"/>
    <property type="match status" value="1"/>
</dbReference>
<dbReference type="GO" id="GO:0071972">
    <property type="term" value="F:peptidoglycan L,D-transpeptidase activity"/>
    <property type="evidence" value="ECO:0007669"/>
    <property type="project" value="TreeGrafter"/>
</dbReference>
<evidence type="ECO:0000313" key="2">
    <source>
        <dbReference type="EMBL" id="NNG36158.1"/>
    </source>
</evidence>
<dbReference type="Gene3D" id="3.40.710.10">
    <property type="entry name" value="DD-peptidase/beta-lactamase superfamily"/>
    <property type="match status" value="1"/>
</dbReference>
<name>A0A849AAK1_9ACTN</name>
<dbReference type="GO" id="GO:0071555">
    <property type="term" value="P:cell wall organization"/>
    <property type="evidence" value="ECO:0007669"/>
    <property type="project" value="TreeGrafter"/>
</dbReference>
<dbReference type="PANTHER" id="PTHR30627:SF24">
    <property type="entry name" value="PENICILLIN-BINDING PROTEIN 4B"/>
    <property type="match status" value="1"/>
</dbReference>
<dbReference type="PANTHER" id="PTHR30627">
    <property type="entry name" value="PEPTIDOGLYCAN D,D-TRANSPEPTIDASE"/>
    <property type="match status" value="1"/>
</dbReference>
<keyword evidence="3" id="KW-1185">Reference proteome</keyword>
<dbReference type="GO" id="GO:0005886">
    <property type="term" value="C:plasma membrane"/>
    <property type="evidence" value="ECO:0007669"/>
    <property type="project" value="TreeGrafter"/>
</dbReference>
<dbReference type="GO" id="GO:0008658">
    <property type="term" value="F:penicillin binding"/>
    <property type="evidence" value="ECO:0007669"/>
    <property type="project" value="InterPro"/>
</dbReference>
<reference evidence="2 3" key="1">
    <citation type="submission" date="2020-05" db="EMBL/GenBank/DDBJ databases">
        <title>Nakamurella sp. DB0629 isolated from air conditioner.</title>
        <authorList>
            <person name="Kim D.H."/>
            <person name="Kim D.-U."/>
        </authorList>
    </citation>
    <scope>NUCLEOTIDE SEQUENCE [LARGE SCALE GENOMIC DNA]</scope>
    <source>
        <strain evidence="2 3">DB0629</strain>
    </source>
</reference>
<dbReference type="Proteomes" id="UP000562984">
    <property type="component" value="Unassembled WGS sequence"/>
</dbReference>
<feature type="domain" description="Penicillin-binding protein transpeptidase" evidence="1">
    <location>
        <begin position="153"/>
        <end position="415"/>
    </location>
</feature>